<dbReference type="InterPro" id="IPR023271">
    <property type="entry name" value="Aquaporin-like"/>
</dbReference>
<feature type="region of interest" description="Disordered" evidence="5">
    <location>
        <begin position="1"/>
        <end position="31"/>
    </location>
</feature>
<evidence type="ECO:0000256" key="1">
    <source>
        <dbReference type="ARBA" id="ARBA00004141"/>
    </source>
</evidence>
<evidence type="ECO:0000313" key="7">
    <source>
        <dbReference type="EMBL" id="MBO1358732.1"/>
    </source>
</evidence>
<protein>
    <submittedName>
        <fullName evidence="7">Formate/nitrite transporter family protein</fullName>
    </submittedName>
</protein>
<feature type="transmembrane region" description="Helical" evidence="6">
    <location>
        <begin position="87"/>
        <end position="107"/>
    </location>
</feature>
<feature type="transmembrane region" description="Helical" evidence="6">
    <location>
        <begin position="252"/>
        <end position="275"/>
    </location>
</feature>
<accession>A0ABS3LS41</accession>
<gene>
    <name evidence="7" type="ORF">J2D73_02825</name>
</gene>
<comment type="subcellular location">
    <subcellularLocation>
        <location evidence="1">Membrane</location>
        <topology evidence="1">Multi-pass membrane protein</topology>
    </subcellularLocation>
</comment>
<keyword evidence="3 6" id="KW-1133">Transmembrane helix</keyword>
<feature type="transmembrane region" description="Helical" evidence="6">
    <location>
        <begin position="137"/>
        <end position="157"/>
    </location>
</feature>
<name>A0ABS3LS41_9PROT</name>
<dbReference type="PANTHER" id="PTHR30520:SF2">
    <property type="entry name" value="INNER MEMBRANE PROTEIN YFDC"/>
    <property type="match status" value="1"/>
</dbReference>
<keyword evidence="2 6" id="KW-0812">Transmembrane</keyword>
<organism evidence="7 8">
    <name type="scientific">Acetobacter sacchari</name>
    <dbReference type="NCBI Taxonomy" id="2661687"/>
    <lineage>
        <taxon>Bacteria</taxon>
        <taxon>Pseudomonadati</taxon>
        <taxon>Pseudomonadota</taxon>
        <taxon>Alphaproteobacteria</taxon>
        <taxon>Acetobacterales</taxon>
        <taxon>Acetobacteraceae</taxon>
        <taxon>Acetobacter</taxon>
    </lineage>
</organism>
<comment type="caution">
    <text evidence="7">The sequence shown here is derived from an EMBL/GenBank/DDBJ whole genome shotgun (WGS) entry which is preliminary data.</text>
</comment>
<feature type="transmembrane region" description="Helical" evidence="6">
    <location>
        <begin position="56"/>
        <end position="75"/>
    </location>
</feature>
<reference evidence="7 8" key="1">
    <citation type="submission" date="2021-03" db="EMBL/GenBank/DDBJ databases">
        <title>The complete genome sequence of Acetobacter sacchari TBRC 11175.</title>
        <authorList>
            <person name="Charoenyingcharoen P."/>
            <person name="Yukphan P."/>
        </authorList>
    </citation>
    <scope>NUCLEOTIDE SEQUENCE [LARGE SCALE GENOMIC DNA]</scope>
    <source>
        <strain evidence="7 8">TBRC 11175</strain>
    </source>
</reference>
<evidence type="ECO:0000256" key="5">
    <source>
        <dbReference type="SAM" id="MobiDB-lite"/>
    </source>
</evidence>
<dbReference type="EMBL" id="JAFVMF010000002">
    <property type="protein sequence ID" value="MBO1358732.1"/>
    <property type="molecule type" value="Genomic_DNA"/>
</dbReference>
<dbReference type="InterPro" id="IPR000292">
    <property type="entry name" value="For/NO2_transpt"/>
</dbReference>
<evidence type="ECO:0000256" key="2">
    <source>
        <dbReference type="ARBA" id="ARBA00022692"/>
    </source>
</evidence>
<dbReference type="Pfam" id="PF01226">
    <property type="entry name" value="Form_Nir_trans"/>
    <property type="match status" value="1"/>
</dbReference>
<evidence type="ECO:0000313" key="8">
    <source>
        <dbReference type="Proteomes" id="UP000664771"/>
    </source>
</evidence>
<dbReference type="Proteomes" id="UP000664771">
    <property type="component" value="Unassembled WGS sequence"/>
</dbReference>
<sequence>MNKNEASTSAEKGGGYESPPLDEREKKQAEQRAPIGPLVIHEIIHAQGMEELERTLPGLVWSGLAAGLSVGFSFLTEATISSHLPQASWSPLLASFGYSIGFLIVILGQQQLFTETTLTALIPLLGQRSLALTQQTLRVWAAVLAANLVPTLLWGWAAARTSLFPDATRAAMLELSQSTMAHSFGHTFGLALIAGWIIGLMVWLLPAAGVAKPFIIVLLTTLVALLGTPHIIAGSAEAFFGVASGHASITDYFFRFMIPTLLGNTVGGTILAALLNHAPIRDELKASD</sequence>
<evidence type="ECO:0000256" key="3">
    <source>
        <dbReference type="ARBA" id="ARBA00022989"/>
    </source>
</evidence>
<feature type="transmembrane region" description="Helical" evidence="6">
    <location>
        <begin position="184"/>
        <end position="205"/>
    </location>
</feature>
<keyword evidence="4 6" id="KW-0472">Membrane</keyword>
<feature type="transmembrane region" description="Helical" evidence="6">
    <location>
        <begin position="214"/>
        <end position="232"/>
    </location>
</feature>
<evidence type="ECO:0000256" key="6">
    <source>
        <dbReference type="SAM" id="Phobius"/>
    </source>
</evidence>
<evidence type="ECO:0000256" key="4">
    <source>
        <dbReference type="ARBA" id="ARBA00023136"/>
    </source>
</evidence>
<dbReference type="PANTHER" id="PTHR30520">
    <property type="entry name" value="FORMATE TRANSPORTER-RELATED"/>
    <property type="match status" value="1"/>
</dbReference>
<dbReference type="RefSeq" id="WP_207879151.1">
    <property type="nucleotide sequence ID" value="NZ_JAFVMF010000002.1"/>
</dbReference>
<dbReference type="Gene3D" id="1.20.1080.10">
    <property type="entry name" value="Glycerol uptake facilitator protein"/>
    <property type="match status" value="1"/>
</dbReference>
<keyword evidence="8" id="KW-1185">Reference proteome</keyword>
<proteinExistence type="predicted"/>
<feature type="compositionally biased region" description="Basic and acidic residues" evidence="5">
    <location>
        <begin position="21"/>
        <end position="30"/>
    </location>
</feature>
<feature type="compositionally biased region" description="Polar residues" evidence="5">
    <location>
        <begin position="1"/>
        <end position="10"/>
    </location>
</feature>